<protein>
    <submittedName>
        <fullName evidence="2">Rod binding domain-containing protein</fullName>
    </submittedName>
</protein>
<evidence type="ECO:0000259" key="1">
    <source>
        <dbReference type="Pfam" id="PF10135"/>
    </source>
</evidence>
<dbReference type="EMBL" id="JACIDJ010000004">
    <property type="protein sequence ID" value="MBB3899205.1"/>
    <property type="molecule type" value="Genomic_DNA"/>
</dbReference>
<accession>A0A840AGJ5</accession>
<sequence>MIIPLPTAGATTTQVPPRMRQAAQAFEAQVLAQMLQPAFAAAHNDKSPFGGGSAEAQWRPMLVEAFATSAARGGRGIGLSDMVLAHMIRTQAQSQENHP</sequence>
<dbReference type="Pfam" id="PF10135">
    <property type="entry name" value="Rod-binding"/>
    <property type="match status" value="1"/>
</dbReference>
<name>A0A840AGJ5_9PROT</name>
<comment type="caution">
    <text evidence="2">The sequence shown here is derived from an EMBL/GenBank/DDBJ whole genome shotgun (WGS) entry which is preliminary data.</text>
</comment>
<evidence type="ECO:0000313" key="2">
    <source>
        <dbReference type="EMBL" id="MBB3899205.1"/>
    </source>
</evidence>
<feature type="domain" description="Flagellar protein FlgJ N-terminal" evidence="1">
    <location>
        <begin position="44"/>
        <end position="84"/>
    </location>
</feature>
<proteinExistence type="predicted"/>
<dbReference type="AlphaFoldDB" id="A0A840AGJ5"/>
<reference evidence="2 3" key="1">
    <citation type="submission" date="2020-08" db="EMBL/GenBank/DDBJ databases">
        <title>Genomic Encyclopedia of Type Strains, Phase IV (KMG-IV): sequencing the most valuable type-strain genomes for metagenomic binning, comparative biology and taxonomic classification.</title>
        <authorList>
            <person name="Goeker M."/>
        </authorList>
    </citation>
    <scope>NUCLEOTIDE SEQUENCE [LARGE SCALE GENOMIC DNA]</scope>
    <source>
        <strain evidence="2 3">DSM 19979</strain>
    </source>
</reference>
<dbReference type="Proteomes" id="UP000553193">
    <property type="component" value="Unassembled WGS sequence"/>
</dbReference>
<dbReference type="InterPro" id="IPR019301">
    <property type="entry name" value="Flagellar_prot_FlgJ_N"/>
</dbReference>
<dbReference type="RefSeq" id="WP_184384764.1">
    <property type="nucleotide sequence ID" value="NZ_JACIDJ010000004.1"/>
</dbReference>
<evidence type="ECO:0000313" key="3">
    <source>
        <dbReference type="Proteomes" id="UP000553193"/>
    </source>
</evidence>
<organism evidence="2 3">
    <name type="scientific">Roseococcus suduntuyensis</name>
    <dbReference type="NCBI Taxonomy" id="455361"/>
    <lineage>
        <taxon>Bacteria</taxon>
        <taxon>Pseudomonadati</taxon>
        <taxon>Pseudomonadota</taxon>
        <taxon>Alphaproteobacteria</taxon>
        <taxon>Acetobacterales</taxon>
        <taxon>Roseomonadaceae</taxon>
        <taxon>Roseococcus</taxon>
    </lineage>
</organism>
<gene>
    <name evidence="2" type="ORF">GGQ83_002653</name>
</gene>
<keyword evidence="3" id="KW-1185">Reference proteome</keyword>